<sequence length="148" mass="15775">MSPFRKLKIQARHIAVVTNQVRERREPPPTDTLRIQTGSITEVNVIAARYRVAPEMVDHVGHAEERQDEGAGPAVTLPDEVAAGVPGLAQPLLGDVPVQLAVAVTVVIGYAAISSRNAASCRDASGTALSSEDARLRATRRSSLQPVH</sequence>
<dbReference type="EMBL" id="SRLO01000529">
    <property type="protein sequence ID" value="TNN53017.1"/>
    <property type="molecule type" value="Genomic_DNA"/>
</dbReference>
<feature type="region of interest" description="Disordered" evidence="1">
    <location>
        <begin position="124"/>
        <end position="148"/>
    </location>
</feature>
<organism evidence="2 3">
    <name type="scientific">Liparis tanakae</name>
    <name type="common">Tanaka's snailfish</name>
    <dbReference type="NCBI Taxonomy" id="230148"/>
    <lineage>
        <taxon>Eukaryota</taxon>
        <taxon>Metazoa</taxon>
        <taxon>Chordata</taxon>
        <taxon>Craniata</taxon>
        <taxon>Vertebrata</taxon>
        <taxon>Euteleostomi</taxon>
        <taxon>Actinopterygii</taxon>
        <taxon>Neopterygii</taxon>
        <taxon>Teleostei</taxon>
        <taxon>Neoteleostei</taxon>
        <taxon>Acanthomorphata</taxon>
        <taxon>Eupercaria</taxon>
        <taxon>Perciformes</taxon>
        <taxon>Cottioidei</taxon>
        <taxon>Cottales</taxon>
        <taxon>Liparidae</taxon>
        <taxon>Liparis</taxon>
    </lineage>
</organism>
<evidence type="ECO:0000256" key="1">
    <source>
        <dbReference type="SAM" id="MobiDB-lite"/>
    </source>
</evidence>
<evidence type="ECO:0000313" key="2">
    <source>
        <dbReference type="EMBL" id="TNN53017.1"/>
    </source>
</evidence>
<reference evidence="2 3" key="1">
    <citation type="submission" date="2019-03" db="EMBL/GenBank/DDBJ databases">
        <title>First draft genome of Liparis tanakae, snailfish: a comprehensive survey of snailfish specific genes.</title>
        <authorList>
            <person name="Kim W."/>
            <person name="Song I."/>
            <person name="Jeong J.-H."/>
            <person name="Kim D."/>
            <person name="Kim S."/>
            <person name="Ryu S."/>
            <person name="Song J.Y."/>
            <person name="Lee S.K."/>
        </authorList>
    </citation>
    <scope>NUCLEOTIDE SEQUENCE [LARGE SCALE GENOMIC DNA]</scope>
    <source>
        <tissue evidence="2">Muscle</tissue>
    </source>
</reference>
<proteinExistence type="predicted"/>
<name>A0A4Z2GHI5_9TELE</name>
<protein>
    <submittedName>
        <fullName evidence="2">Uncharacterized protein</fullName>
    </submittedName>
</protein>
<comment type="caution">
    <text evidence="2">The sequence shown here is derived from an EMBL/GenBank/DDBJ whole genome shotgun (WGS) entry which is preliminary data.</text>
</comment>
<gene>
    <name evidence="2" type="ORF">EYF80_036768</name>
</gene>
<evidence type="ECO:0000313" key="3">
    <source>
        <dbReference type="Proteomes" id="UP000314294"/>
    </source>
</evidence>
<accession>A0A4Z2GHI5</accession>
<dbReference type="AlphaFoldDB" id="A0A4Z2GHI5"/>
<keyword evidence="3" id="KW-1185">Reference proteome</keyword>
<dbReference type="Proteomes" id="UP000314294">
    <property type="component" value="Unassembled WGS sequence"/>
</dbReference>